<keyword evidence="2 3" id="KW-0342">GTP-binding</keyword>
<dbReference type="GO" id="GO:0003924">
    <property type="term" value="F:GTPase activity"/>
    <property type="evidence" value="ECO:0007669"/>
    <property type="project" value="InterPro"/>
</dbReference>
<dbReference type="AlphaFoldDB" id="A0A8T3DG19"/>
<sequence length="291" mass="32281">MGLLFAKLMTVFGDRGIGMYQFPWSSLFLFTSMLFLFRAQGHHRWPGQCREDHHPLPILFHLHSLTKEAMHTSPTIGSNVEEIAVRKTRFLVWDIGGQESLRASWNSYYCNTEVSSVPPHTLLSGSQLCSACIVILVVDSTDRERLTLTREELHRMLAHEDLQNAAVLVLANKQDMKDSMSAAEISHCLTLSSITGHSWHIQACCALTGKGSVPAEQSPLSSPPELQWTLEHSELPAQPSGQAWFSTEERLREGLIGFPLCPSSGMMAKSVCLSASLTSLCGPHPQQWTVV</sequence>
<feature type="binding site" evidence="3">
    <location>
        <position position="97"/>
    </location>
    <ligand>
        <name>GTP</name>
        <dbReference type="ChEBI" id="CHEBI:37565"/>
    </ligand>
</feature>
<dbReference type="SMART" id="SM00177">
    <property type="entry name" value="ARF"/>
    <property type="match status" value="1"/>
</dbReference>
<keyword evidence="1 3" id="KW-0547">Nucleotide-binding</keyword>
<dbReference type="GO" id="GO:0005525">
    <property type="term" value="F:GTP binding"/>
    <property type="evidence" value="ECO:0007669"/>
    <property type="project" value="UniProtKB-KW"/>
</dbReference>
<reference evidence="5" key="1">
    <citation type="submission" date="2021-01" db="EMBL/GenBank/DDBJ databases">
        <authorList>
            <person name="Zahm M."/>
            <person name="Roques C."/>
            <person name="Cabau C."/>
            <person name="Klopp C."/>
            <person name="Donnadieu C."/>
            <person name="Jouanno E."/>
            <person name="Lampietro C."/>
            <person name="Louis A."/>
            <person name="Herpin A."/>
            <person name="Echchiki A."/>
            <person name="Berthelot C."/>
            <person name="Parey E."/>
            <person name="Roest-Crollius H."/>
            <person name="Braasch I."/>
            <person name="Postlethwait J."/>
            <person name="Bobe J."/>
            <person name="Montfort J."/>
            <person name="Bouchez O."/>
            <person name="Begum T."/>
            <person name="Mejri S."/>
            <person name="Adams A."/>
            <person name="Chen W.-J."/>
            <person name="Guiguen Y."/>
        </authorList>
    </citation>
    <scope>NUCLEOTIDE SEQUENCE</scope>
    <source>
        <tissue evidence="5">Blood</tissue>
    </source>
</reference>
<feature type="binding site" evidence="4">
    <location>
        <position position="75"/>
    </location>
    <ligand>
        <name>Mg(2+)</name>
        <dbReference type="ChEBI" id="CHEBI:18420"/>
    </ligand>
</feature>
<evidence type="ECO:0000256" key="4">
    <source>
        <dbReference type="PIRSR" id="PIRSR606689-2"/>
    </source>
</evidence>
<evidence type="ECO:0000256" key="2">
    <source>
        <dbReference type="ARBA" id="ARBA00023134"/>
    </source>
</evidence>
<dbReference type="Pfam" id="PF00025">
    <property type="entry name" value="Arf"/>
    <property type="match status" value="2"/>
</dbReference>
<dbReference type="PANTHER" id="PTHR11711">
    <property type="entry name" value="ADP RIBOSYLATION FACTOR-RELATED"/>
    <property type="match status" value="1"/>
</dbReference>
<evidence type="ECO:0000256" key="1">
    <source>
        <dbReference type="ARBA" id="ARBA00022741"/>
    </source>
</evidence>
<evidence type="ECO:0000313" key="5">
    <source>
        <dbReference type="EMBL" id="KAI1896429.1"/>
    </source>
</evidence>
<dbReference type="EMBL" id="JAERUA010000008">
    <property type="protein sequence ID" value="KAI1896429.1"/>
    <property type="molecule type" value="Genomic_DNA"/>
</dbReference>
<dbReference type="InterPro" id="IPR027417">
    <property type="entry name" value="P-loop_NTPase"/>
</dbReference>
<dbReference type="GO" id="GO:0046872">
    <property type="term" value="F:metal ion binding"/>
    <property type="evidence" value="ECO:0007669"/>
    <property type="project" value="UniProtKB-KW"/>
</dbReference>
<evidence type="ECO:0000256" key="3">
    <source>
        <dbReference type="PIRSR" id="PIRSR606689-1"/>
    </source>
</evidence>
<dbReference type="InterPro" id="IPR006689">
    <property type="entry name" value="Small_GTPase_ARF/SAR"/>
</dbReference>
<dbReference type="InterPro" id="IPR024156">
    <property type="entry name" value="Small_GTPase_ARF"/>
</dbReference>
<organism evidence="5 6">
    <name type="scientific">Albula goreensis</name>
    <dbReference type="NCBI Taxonomy" id="1534307"/>
    <lineage>
        <taxon>Eukaryota</taxon>
        <taxon>Metazoa</taxon>
        <taxon>Chordata</taxon>
        <taxon>Craniata</taxon>
        <taxon>Vertebrata</taxon>
        <taxon>Euteleostomi</taxon>
        <taxon>Actinopterygii</taxon>
        <taxon>Neopterygii</taxon>
        <taxon>Teleostei</taxon>
        <taxon>Albuliformes</taxon>
        <taxon>Albulidae</taxon>
        <taxon>Albula</taxon>
    </lineage>
</organism>
<keyword evidence="4" id="KW-0479">Metal-binding</keyword>
<dbReference type="Proteomes" id="UP000829720">
    <property type="component" value="Unassembled WGS sequence"/>
</dbReference>
<keyword evidence="4" id="KW-0460">Magnesium</keyword>
<gene>
    <name evidence="5" type="ORF">AGOR_G00094710</name>
</gene>
<dbReference type="Gene3D" id="3.40.50.300">
    <property type="entry name" value="P-loop containing nucleotide triphosphate hydrolases"/>
    <property type="match status" value="1"/>
</dbReference>
<accession>A0A8T3DG19</accession>
<protein>
    <recommendedName>
        <fullName evidence="7">ADP-ribosylation factor-like protein 5C</fullName>
    </recommendedName>
</protein>
<dbReference type="OrthoDB" id="2011769at2759"/>
<evidence type="ECO:0008006" key="7">
    <source>
        <dbReference type="Google" id="ProtNLM"/>
    </source>
</evidence>
<feature type="binding site" evidence="3">
    <location>
        <begin position="172"/>
        <end position="175"/>
    </location>
    <ligand>
        <name>GTP</name>
        <dbReference type="ChEBI" id="CHEBI:37565"/>
    </ligand>
</feature>
<dbReference type="PROSITE" id="PS51417">
    <property type="entry name" value="ARF"/>
    <property type="match status" value="1"/>
</dbReference>
<comment type="caution">
    <text evidence="5">The sequence shown here is derived from an EMBL/GenBank/DDBJ whole genome shotgun (WGS) entry which is preliminary data.</text>
</comment>
<dbReference type="SUPFAM" id="SSF52540">
    <property type="entry name" value="P-loop containing nucleoside triphosphate hydrolases"/>
    <property type="match status" value="1"/>
</dbReference>
<evidence type="ECO:0000313" key="6">
    <source>
        <dbReference type="Proteomes" id="UP000829720"/>
    </source>
</evidence>
<proteinExistence type="predicted"/>
<name>A0A8T3DG19_9TELE</name>
<keyword evidence="6" id="KW-1185">Reference proteome</keyword>